<dbReference type="KEGG" id="schy:GVO57_03960"/>
<dbReference type="AlphaFoldDB" id="A0A7Z2NVB9"/>
<keyword evidence="3" id="KW-1185">Reference proteome</keyword>
<dbReference type="EMBL" id="CP047895">
    <property type="protein sequence ID" value="QHL90146.1"/>
    <property type="molecule type" value="Genomic_DNA"/>
</dbReference>
<dbReference type="Gene3D" id="3.30.1540.10">
    <property type="entry name" value="formyl-coa transferase, domain 3"/>
    <property type="match status" value="1"/>
</dbReference>
<dbReference type="InterPro" id="IPR050483">
    <property type="entry name" value="CoA-transferase_III_domain"/>
</dbReference>
<dbReference type="InterPro" id="IPR003673">
    <property type="entry name" value="CoA-Trfase_fam_III"/>
</dbReference>
<dbReference type="InterPro" id="IPR023606">
    <property type="entry name" value="CoA-Trfase_III_dom_1_sf"/>
</dbReference>
<dbReference type="PANTHER" id="PTHR48207">
    <property type="entry name" value="SUCCINATE--HYDROXYMETHYLGLUTARATE COA-TRANSFERASE"/>
    <property type="match status" value="1"/>
</dbReference>
<accession>A0A7Z2NVB9</accession>
<evidence type="ECO:0000256" key="1">
    <source>
        <dbReference type="ARBA" id="ARBA00022679"/>
    </source>
</evidence>
<sequence>MPFSDADEPAAPTAPRPLAGVKVLELARILAGPWAGQMLADLGADVIKVERRGAGDDTRGWGPPFVTGADGAPLSAAYFHACNRGKRSITADFDDPADRARLAELAAGADVVIENFKTGGLVRYGLDAATLTAAHPRLIYCSITGFGQTGPYAARPGYDYLIQAMGGLMSITGEPGREPQRVGVAVVDLFTGTYAASAILAALHRRHDTGRGAVIDMALFDVQAAMLANQAMNHLVGGEVPGLMGNAHPNVAPYQPFPTQDGHVIVAVGNDGQFARFVRVIGLPELADDPDFTTNAGRIAGRARLVPLIAAATARMTRAALLAAMAEAGVPGGPINDIAQALADPQAVARGLVRPLAAPHVAGGTLPQVRGPMVIDGEAMMADAAPPMLGADDADWRWR</sequence>
<gene>
    <name evidence="2" type="ORF">GVO57_03960</name>
</gene>
<evidence type="ECO:0000313" key="2">
    <source>
        <dbReference type="EMBL" id="QHL90146.1"/>
    </source>
</evidence>
<dbReference type="RefSeq" id="WP_160592048.1">
    <property type="nucleotide sequence ID" value="NZ_CP047895.1"/>
</dbReference>
<keyword evidence="1 2" id="KW-0808">Transferase</keyword>
<name>A0A7Z2NVB9_9SPHN</name>
<dbReference type="GO" id="GO:0008410">
    <property type="term" value="F:CoA-transferase activity"/>
    <property type="evidence" value="ECO:0007669"/>
    <property type="project" value="TreeGrafter"/>
</dbReference>
<dbReference type="PANTHER" id="PTHR48207:SF3">
    <property type="entry name" value="SUCCINATE--HYDROXYMETHYLGLUTARATE COA-TRANSFERASE"/>
    <property type="match status" value="1"/>
</dbReference>
<reference evidence="2 3" key="1">
    <citation type="submission" date="2020-01" db="EMBL/GenBank/DDBJ databases">
        <title>Sphingomonas sp. C33 whole genome sequece.</title>
        <authorList>
            <person name="Park C."/>
        </authorList>
    </citation>
    <scope>NUCLEOTIDE SEQUENCE [LARGE SCALE GENOMIC DNA]</scope>
    <source>
        <strain evidence="2 3">C33</strain>
    </source>
</reference>
<protein>
    <submittedName>
        <fullName evidence="2">CoA transferase</fullName>
    </submittedName>
</protein>
<dbReference type="Gene3D" id="3.40.50.10540">
    <property type="entry name" value="Crotonobetainyl-coa:carnitine coa-transferase, domain 1"/>
    <property type="match status" value="1"/>
</dbReference>
<organism evidence="2 3">
    <name type="scientific">Sphingomonas changnyeongensis</name>
    <dbReference type="NCBI Taxonomy" id="2698679"/>
    <lineage>
        <taxon>Bacteria</taxon>
        <taxon>Pseudomonadati</taxon>
        <taxon>Pseudomonadota</taxon>
        <taxon>Alphaproteobacteria</taxon>
        <taxon>Sphingomonadales</taxon>
        <taxon>Sphingomonadaceae</taxon>
        <taxon>Sphingomonas</taxon>
    </lineage>
</organism>
<evidence type="ECO:0000313" key="3">
    <source>
        <dbReference type="Proteomes" id="UP000464468"/>
    </source>
</evidence>
<dbReference type="Pfam" id="PF02515">
    <property type="entry name" value="CoA_transf_3"/>
    <property type="match status" value="1"/>
</dbReference>
<dbReference type="SUPFAM" id="SSF89796">
    <property type="entry name" value="CoA-transferase family III (CaiB/BaiF)"/>
    <property type="match status" value="1"/>
</dbReference>
<dbReference type="Proteomes" id="UP000464468">
    <property type="component" value="Chromosome"/>
</dbReference>
<dbReference type="InterPro" id="IPR044855">
    <property type="entry name" value="CoA-Trfase_III_dom3_sf"/>
</dbReference>
<proteinExistence type="predicted"/>